<evidence type="ECO:0000313" key="3">
    <source>
        <dbReference type="Proteomes" id="UP001281410"/>
    </source>
</evidence>
<dbReference type="PANTHER" id="PTHR46890:SF48">
    <property type="entry name" value="RNA-DIRECTED DNA POLYMERASE"/>
    <property type="match status" value="1"/>
</dbReference>
<protein>
    <recommendedName>
        <fullName evidence="1">Reverse transcriptase domain-containing protein</fullName>
    </recommendedName>
</protein>
<dbReference type="InterPro" id="IPR052343">
    <property type="entry name" value="Retrotransposon-Effector_Assoc"/>
</dbReference>
<proteinExistence type="predicted"/>
<dbReference type="AlphaFoldDB" id="A0AAE0E8N4"/>
<evidence type="ECO:0000259" key="1">
    <source>
        <dbReference type="Pfam" id="PF00078"/>
    </source>
</evidence>
<comment type="caution">
    <text evidence="2">The sequence shown here is derived from an EMBL/GenBank/DDBJ whole genome shotgun (WGS) entry which is preliminary data.</text>
</comment>
<accession>A0AAE0E8N4</accession>
<reference evidence="2" key="1">
    <citation type="journal article" date="2023" name="Plant J.">
        <title>Genome sequences and population genomics provide insights into the demographic history, inbreeding, and mutation load of two 'living fossil' tree species of Dipteronia.</title>
        <authorList>
            <person name="Feng Y."/>
            <person name="Comes H.P."/>
            <person name="Chen J."/>
            <person name="Zhu S."/>
            <person name="Lu R."/>
            <person name="Zhang X."/>
            <person name="Li P."/>
            <person name="Qiu J."/>
            <person name="Olsen K.M."/>
            <person name="Qiu Y."/>
        </authorList>
    </citation>
    <scope>NUCLEOTIDE SEQUENCE</scope>
    <source>
        <strain evidence="2">NBL</strain>
    </source>
</reference>
<dbReference type="PANTHER" id="PTHR46890">
    <property type="entry name" value="NON-LTR RETROLELEMENT REVERSE TRANSCRIPTASE-LIKE PROTEIN-RELATED"/>
    <property type="match status" value="1"/>
</dbReference>
<dbReference type="EMBL" id="JANJYJ010000004">
    <property type="protein sequence ID" value="KAK3218994.1"/>
    <property type="molecule type" value="Genomic_DNA"/>
</dbReference>
<feature type="domain" description="Reverse transcriptase" evidence="1">
    <location>
        <begin position="23"/>
        <end position="105"/>
    </location>
</feature>
<dbReference type="InterPro" id="IPR000477">
    <property type="entry name" value="RT_dom"/>
</dbReference>
<dbReference type="Pfam" id="PF00078">
    <property type="entry name" value="RVT_1"/>
    <property type="match status" value="1"/>
</dbReference>
<evidence type="ECO:0000313" key="2">
    <source>
        <dbReference type="EMBL" id="KAK3218994.1"/>
    </source>
</evidence>
<name>A0AAE0E8N4_9ROSI</name>
<sequence>MISLKSPMQSHGRLDISRSRRSNVIYKIVTKALANRLRIVLGEVVSDTQSAFVPVRLISDNAIVGFECLHALKKRKRKEGSLALKLDMSEAYDRVEWEFLEKVMGIMGFSAS</sequence>
<dbReference type="Proteomes" id="UP001281410">
    <property type="component" value="Unassembled WGS sequence"/>
</dbReference>
<organism evidence="2 3">
    <name type="scientific">Dipteronia sinensis</name>
    <dbReference type="NCBI Taxonomy" id="43782"/>
    <lineage>
        <taxon>Eukaryota</taxon>
        <taxon>Viridiplantae</taxon>
        <taxon>Streptophyta</taxon>
        <taxon>Embryophyta</taxon>
        <taxon>Tracheophyta</taxon>
        <taxon>Spermatophyta</taxon>
        <taxon>Magnoliopsida</taxon>
        <taxon>eudicotyledons</taxon>
        <taxon>Gunneridae</taxon>
        <taxon>Pentapetalae</taxon>
        <taxon>rosids</taxon>
        <taxon>malvids</taxon>
        <taxon>Sapindales</taxon>
        <taxon>Sapindaceae</taxon>
        <taxon>Hippocastanoideae</taxon>
        <taxon>Acereae</taxon>
        <taxon>Dipteronia</taxon>
    </lineage>
</organism>
<gene>
    <name evidence="2" type="ORF">Dsin_012964</name>
</gene>
<keyword evidence="3" id="KW-1185">Reference proteome</keyword>